<accession>A0ABD1W4C3</accession>
<gene>
    <name evidence="3" type="ORF">Fot_13749</name>
</gene>
<feature type="compositionally biased region" description="Basic and acidic residues" evidence="1">
    <location>
        <begin position="1"/>
        <end position="16"/>
    </location>
</feature>
<dbReference type="Pfam" id="PF07839">
    <property type="entry name" value="CaM_binding"/>
    <property type="match status" value="1"/>
</dbReference>
<feature type="compositionally biased region" description="Basic and acidic residues" evidence="1">
    <location>
        <begin position="113"/>
        <end position="128"/>
    </location>
</feature>
<proteinExistence type="predicted"/>
<feature type="compositionally biased region" description="Acidic residues" evidence="1">
    <location>
        <begin position="310"/>
        <end position="320"/>
    </location>
</feature>
<name>A0ABD1W4C3_9LAMI</name>
<evidence type="ECO:0000313" key="4">
    <source>
        <dbReference type="Proteomes" id="UP001604277"/>
    </source>
</evidence>
<feature type="compositionally biased region" description="Low complexity" evidence="1">
    <location>
        <begin position="99"/>
        <end position="112"/>
    </location>
</feature>
<dbReference type="EMBL" id="JBFOLJ010000004">
    <property type="protein sequence ID" value="KAL2544516.1"/>
    <property type="molecule type" value="Genomic_DNA"/>
</dbReference>
<feature type="compositionally biased region" description="Low complexity" evidence="1">
    <location>
        <begin position="18"/>
        <end position="29"/>
    </location>
</feature>
<feature type="compositionally biased region" description="Basic and acidic residues" evidence="1">
    <location>
        <begin position="321"/>
        <end position="343"/>
    </location>
</feature>
<dbReference type="InterPro" id="IPR012417">
    <property type="entry name" value="CaM-bd_dom_pln"/>
</dbReference>
<feature type="region of interest" description="Disordered" evidence="1">
    <location>
        <begin position="1"/>
        <end position="180"/>
    </location>
</feature>
<dbReference type="PANTHER" id="PTHR33349">
    <property type="entry name" value="EMB|CAB62594.1"/>
    <property type="match status" value="1"/>
</dbReference>
<protein>
    <recommendedName>
        <fullName evidence="2">Calmodulin-binding domain-containing protein</fullName>
    </recommendedName>
</protein>
<dbReference type="AlphaFoldDB" id="A0ABD1W4C3"/>
<dbReference type="PANTHER" id="PTHR33349:SF20">
    <property type="entry name" value="CHROMO DOMAIN CEC-LIKE PROTEIN"/>
    <property type="match status" value="1"/>
</dbReference>
<comment type="caution">
    <text evidence="3">The sequence shown here is derived from an EMBL/GenBank/DDBJ whole genome shotgun (WGS) entry which is preliminary data.</text>
</comment>
<evidence type="ECO:0000259" key="2">
    <source>
        <dbReference type="SMART" id="SM01054"/>
    </source>
</evidence>
<feature type="compositionally biased region" description="Acidic residues" evidence="1">
    <location>
        <begin position="280"/>
        <end position="296"/>
    </location>
</feature>
<reference evidence="4" key="1">
    <citation type="submission" date="2024-07" db="EMBL/GenBank/DDBJ databases">
        <title>Two chromosome-level genome assemblies of Korean endemic species Abeliophyllum distichum and Forsythia ovata (Oleaceae).</title>
        <authorList>
            <person name="Jang H."/>
        </authorList>
    </citation>
    <scope>NUCLEOTIDE SEQUENCE [LARGE SCALE GENOMIC DNA]</scope>
</reference>
<organism evidence="3 4">
    <name type="scientific">Forsythia ovata</name>
    <dbReference type="NCBI Taxonomy" id="205694"/>
    <lineage>
        <taxon>Eukaryota</taxon>
        <taxon>Viridiplantae</taxon>
        <taxon>Streptophyta</taxon>
        <taxon>Embryophyta</taxon>
        <taxon>Tracheophyta</taxon>
        <taxon>Spermatophyta</taxon>
        <taxon>Magnoliopsida</taxon>
        <taxon>eudicotyledons</taxon>
        <taxon>Gunneridae</taxon>
        <taxon>Pentapetalae</taxon>
        <taxon>asterids</taxon>
        <taxon>lamiids</taxon>
        <taxon>Lamiales</taxon>
        <taxon>Oleaceae</taxon>
        <taxon>Forsythieae</taxon>
        <taxon>Forsythia</taxon>
    </lineage>
</organism>
<dbReference type="Proteomes" id="UP001604277">
    <property type="component" value="Unassembled WGS sequence"/>
</dbReference>
<feature type="region of interest" description="Disordered" evidence="1">
    <location>
        <begin position="271"/>
        <end position="362"/>
    </location>
</feature>
<evidence type="ECO:0000256" key="1">
    <source>
        <dbReference type="SAM" id="MobiDB-lite"/>
    </source>
</evidence>
<sequence>MATRTREITPGKEKRGASPSHPNSKPSSPDKTASDKHKPNYLKHTISSGPDASKQLGKKLASTDNANKPNLARRRSFDKPPSPSRTQKSRISPNPALRSSSFSSKTTMTTHKSIPDKLLKTPTKDAGKRSFIARPSKKSSPSNKKQDTARSGSITKEQVNSPDKSDALQVDIGQEEQESSVTYAEYEETVHVVSNNELGPEILVLEDKEPISITRQAEPEIITDEDVVTVESYTVSEQPDISLRVEMKELPEDEPKIETTTGNQQELEHILNEKNHTQSDESDEALADNSEAEVEEKEGAKTLDGIVTIDSEEQETEQVVEEVKLETENEESKQEDSEKKKDSTLSNDVIEETASKLREQRKNKVKALAGAFETVISLQDPK</sequence>
<feature type="domain" description="Calmodulin-binding" evidence="2">
    <location>
        <begin position="275"/>
        <end position="377"/>
    </location>
</feature>
<evidence type="ECO:0000313" key="3">
    <source>
        <dbReference type="EMBL" id="KAL2544516.1"/>
    </source>
</evidence>
<keyword evidence="4" id="KW-1185">Reference proteome</keyword>
<feature type="compositionally biased region" description="Basic and acidic residues" evidence="1">
    <location>
        <begin position="353"/>
        <end position="362"/>
    </location>
</feature>
<dbReference type="SMART" id="SM01054">
    <property type="entry name" value="CaM_binding"/>
    <property type="match status" value="1"/>
</dbReference>
<feature type="compositionally biased region" description="Polar residues" evidence="1">
    <location>
        <begin position="149"/>
        <end position="162"/>
    </location>
</feature>